<accession>A0AAV4RBT4</accession>
<keyword evidence="1" id="KW-1133">Transmembrane helix</keyword>
<keyword evidence="3" id="KW-1185">Reference proteome</keyword>
<comment type="caution">
    <text evidence="2">The sequence shown here is derived from an EMBL/GenBank/DDBJ whole genome shotgun (WGS) entry which is preliminary data.</text>
</comment>
<evidence type="ECO:0000256" key="1">
    <source>
        <dbReference type="SAM" id="Phobius"/>
    </source>
</evidence>
<dbReference type="AlphaFoldDB" id="A0AAV4RBT4"/>
<evidence type="ECO:0000313" key="2">
    <source>
        <dbReference type="EMBL" id="GIY19294.1"/>
    </source>
</evidence>
<keyword evidence="1" id="KW-0472">Membrane</keyword>
<protein>
    <submittedName>
        <fullName evidence="2">Uncharacterized protein</fullName>
    </submittedName>
</protein>
<feature type="transmembrane region" description="Helical" evidence="1">
    <location>
        <begin position="35"/>
        <end position="54"/>
    </location>
</feature>
<sequence>MLRVCRGPSFINAPGGAVKAASYDRPFGRSEKCDSIFLTFLTAVMALLDLFSGTKTEMSTVSCTGWTVMMLVRTHLGVFFSMRLFSYFLI</sequence>
<dbReference type="EMBL" id="BPLR01007737">
    <property type="protein sequence ID" value="GIY19294.1"/>
    <property type="molecule type" value="Genomic_DNA"/>
</dbReference>
<feature type="transmembrane region" description="Helical" evidence="1">
    <location>
        <begin position="66"/>
        <end position="89"/>
    </location>
</feature>
<organism evidence="2 3">
    <name type="scientific">Caerostris extrusa</name>
    <name type="common">Bark spider</name>
    <name type="synonym">Caerostris bankana</name>
    <dbReference type="NCBI Taxonomy" id="172846"/>
    <lineage>
        <taxon>Eukaryota</taxon>
        <taxon>Metazoa</taxon>
        <taxon>Ecdysozoa</taxon>
        <taxon>Arthropoda</taxon>
        <taxon>Chelicerata</taxon>
        <taxon>Arachnida</taxon>
        <taxon>Araneae</taxon>
        <taxon>Araneomorphae</taxon>
        <taxon>Entelegynae</taxon>
        <taxon>Araneoidea</taxon>
        <taxon>Araneidae</taxon>
        <taxon>Caerostris</taxon>
    </lineage>
</organism>
<dbReference type="Proteomes" id="UP001054945">
    <property type="component" value="Unassembled WGS sequence"/>
</dbReference>
<evidence type="ECO:0000313" key="3">
    <source>
        <dbReference type="Proteomes" id="UP001054945"/>
    </source>
</evidence>
<name>A0AAV4RBT4_CAEEX</name>
<reference evidence="2 3" key="1">
    <citation type="submission" date="2021-06" db="EMBL/GenBank/DDBJ databases">
        <title>Caerostris extrusa draft genome.</title>
        <authorList>
            <person name="Kono N."/>
            <person name="Arakawa K."/>
        </authorList>
    </citation>
    <scope>NUCLEOTIDE SEQUENCE [LARGE SCALE GENOMIC DNA]</scope>
</reference>
<gene>
    <name evidence="2" type="ORF">CEXT_15801</name>
</gene>
<keyword evidence="1" id="KW-0812">Transmembrane</keyword>
<proteinExistence type="predicted"/>